<dbReference type="InterPro" id="IPR017850">
    <property type="entry name" value="Alkaline_phosphatase_core_sf"/>
</dbReference>
<sequence length="292" mass="33035">MSQRIILVVLDGLNHAVGHHAMGYLTALCEAGRATYHSLDCELPAMSRPLYECLLTGRRPVDSGVVHNEIVRRSHEVSLFDLAVGQGRRTAAAAYHWVSELYLEAPFDRTRHRFHQNEKSAIQAGLFYWRDHYPDDHLFSDAEMLRQLQDPDFLLVHSMNIDDAGHRHGADSSQYRNAARHADVALADYLPRWREAGYQIVVTADHGMNADRSHSGTLPEERHVPLWTLGEGFTNQRLDGLRQTELCGTLATLMGLKHTKAYHEALLAPEILERPDVQTAHIAPYDHEGIEQ</sequence>
<dbReference type="Gene3D" id="3.40.720.10">
    <property type="entry name" value="Alkaline Phosphatase, subunit A"/>
    <property type="match status" value="1"/>
</dbReference>
<gene>
    <name evidence="1" type="ORF">ACFO0E_10565</name>
</gene>
<protein>
    <submittedName>
        <fullName evidence="1">Alkaline phosphatase family protein</fullName>
    </submittedName>
</protein>
<dbReference type="RefSeq" id="WP_246941052.1">
    <property type="nucleotide sequence ID" value="NZ_JAKGAK010000006.1"/>
</dbReference>
<dbReference type="InterPro" id="IPR002591">
    <property type="entry name" value="Phosphodiest/P_Trfase"/>
</dbReference>
<keyword evidence="2" id="KW-1185">Reference proteome</keyword>
<organism evidence="1 2">
    <name type="scientific">Chromohalobacter beijerinckii</name>
    <dbReference type="NCBI Taxonomy" id="86179"/>
    <lineage>
        <taxon>Bacteria</taxon>
        <taxon>Pseudomonadati</taxon>
        <taxon>Pseudomonadota</taxon>
        <taxon>Gammaproteobacteria</taxon>
        <taxon>Oceanospirillales</taxon>
        <taxon>Halomonadaceae</taxon>
        <taxon>Chromohalobacter</taxon>
    </lineage>
</organism>
<dbReference type="PANTHER" id="PTHR10151:SF120">
    <property type="entry name" value="BIS(5'-ADENOSYL)-TRIPHOSPHATASE"/>
    <property type="match status" value="1"/>
</dbReference>
<dbReference type="Proteomes" id="UP001596015">
    <property type="component" value="Unassembled WGS sequence"/>
</dbReference>
<name>A0ABV8XFG9_9GAMM</name>
<dbReference type="EMBL" id="JBHSEO010000055">
    <property type="protein sequence ID" value="MFC4416850.1"/>
    <property type="molecule type" value="Genomic_DNA"/>
</dbReference>
<proteinExistence type="predicted"/>
<reference evidence="2" key="1">
    <citation type="journal article" date="2019" name="Int. J. Syst. Evol. Microbiol.">
        <title>The Global Catalogue of Microorganisms (GCM) 10K type strain sequencing project: providing services to taxonomists for standard genome sequencing and annotation.</title>
        <authorList>
            <consortium name="The Broad Institute Genomics Platform"/>
            <consortium name="The Broad Institute Genome Sequencing Center for Infectious Disease"/>
            <person name="Wu L."/>
            <person name="Ma J."/>
        </authorList>
    </citation>
    <scope>NUCLEOTIDE SEQUENCE [LARGE SCALE GENOMIC DNA]</scope>
    <source>
        <strain evidence="2">CCUG 49679</strain>
    </source>
</reference>
<evidence type="ECO:0000313" key="2">
    <source>
        <dbReference type="Proteomes" id="UP001596015"/>
    </source>
</evidence>
<dbReference type="SUPFAM" id="SSF53649">
    <property type="entry name" value="Alkaline phosphatase-like"/>
    <property type="match status" value="1"/>
</dbReference>
<comment type="caution">
    <text evidence="1">The sequence shown here is derived from an EMBL/GenBank/DDBJ whole genome shotgun (WGS) entry which is preliminary data.</text>
</comment>
<evidence type="ECO:0000313" key="1">
    <source>
        <dbReference type="EMBL" id="MFC4416850.1"/>
    </source>
</evidence>
<accession>A0ABV8XFG9</accession>
<dbReference type="PANTHER" id="PTHR10151">
    <property type="entry name" value="ECTONUCLEOTIDE PYROPHOSPHATASE/PHOSPHODIESTERASE"/>
    <property type="match status" value="1"/>
</dbReference>
<dbReference type="Pfam" id="PF01663">
    <property type="entry name" value="Phosphodiest"/>
    <property type="match status" value="1"/>
</dbReference>